<dbReference type="Proteomes" id="UP001148834">
    <property type="component" value="Unassembled WGS sequence"/>
</dbReference>
<protein>
    <submittedName>
        <fullName evidence="1">Transcriptional regulator</fullName>
    </submittedName>
</protein>
<dbReference type="EMBL" id="CP121769">
    <property type="protein sequence ID" value="WGE09240.1"/>
    <property type="molecule type" value="Genomic_DNA"/>
</dbReference>
<dbReference type="RefSeq" id="WP_043894409.1">
    <property type="nucleotide sequence ID" value="NZ_CP054198.1"/>
</dbReference>
<evidence type="ECO:0000313" key="2">
    <source>
        <dbReference type="EMBL" id="WGE09240.1"/>
    </source>
</evidence>
<evidence type="ECO:0000313" key="1">
    <source>
        <dbReference type="EMBL" id="MDD2167172.1"/>
    </source>
</evidence>
<reference evidence="1" key="1">
    <citation type="submission" date="2022-09" db="EMBL/GenBank/DDBJ databases">
        <title>Molecular characterization of Glaesserella parasuis strains circulating in commercial swine farms using whole-genome sequencing.</title>
        <authorList>
            <person name="Mugabi R."/>
            <person name="Clavijo M."/>
            <person name="Li G."/>
        </authorList>
    </citation>
    <scope>NUCLEOTIDE SEQUENCE</scope>
    <source>
        <strain evidence="1">0435-53</strain>
    </source>
</reference>
<gene>
    <name evidence="1" type="ORF">N5925_00825</name>
    <name evidence="2" type="ORF">QBL01_08235</name>
</gene>
<dbReference type="AlphaFoldDB" id="A0A6L7B472"/>
<reference evidence="2" key="2">
    <citation type="submission" date="2023-04" db="EMBL/GenBank/DDBJ databases">
        <title>Molecular characterization of the Integrative and Conjugative elements harboring multidrug-resistance gene from Glaesserella (Haemophilus) parasuis.</title>
        <authorList>
            <person name="Che Y."/>
            <person name="Zhou L."/>
        </authorList>
    </citation>
    <scope>NUCLEOTIDE SEQUENCE</scope>
    <source>
        <strain evidence="2">Z44</strain>
    </source>
</reference>
<dbReference type="Proteomes" id="UP001222296">
    <property type="component" value="Chromosome"/>
</dbReference>
<dbReference type="PIRSF" id="PIRSF039032">
    <property type="entry name" value="HigB-2"/>
    <property type="match status" value="1"/>
</dbReference>
<name>A0A6L7B472_GLAPU</name>
<dbReference type="EMBL" id="JAODIR010000002">
    <property type="protein sequence ID" value="MDD2167172.1"/>
    <property type="molecule type" value="Genomic_DNA"/>
</dbReference>
<proteinExistence type="predicted"/>
<accession>A0A6L7B472</accession>
<dbReference type="InterPro" id="IPR009387">
    <property type="entry name" value="HigB-2"/>
</dbReference>
<organism evidence="1 3">
    <name type="scientific">Glaesserella parasuis</name>
    <name type="common">Haemophilus parasuis</name>
    <dbReference type="NCBI Taxonomy" id="738"/>
    <lineage>
        <taxon>Bacteria</taxon>
        <taxon>Pseudomonadati</taxon>
        <taxon>Pseudomonadota</taxon>
        <taxon>Gammaproteobacteria</taxon>
        <taxon>Pasteurellales</taxon>
        <taxon>Pasteurellaceae</taxon>
        <taxon>Glaesserella</taxon>
    </lineage>
</organism>
<sequence length="105" mass="11996">MYTIVESEIYTKLVADILTQKEQEELATFIASEPECGDVIPASGGCRKLRWHRQGMGKQGGCRVIYFNRLENGKICLLLIYTKAKSENIPAHILKQLKQELEVWL</sequence>
<evidence type="ECO:0000313" key="3">
    <source>
        <dbReference type="Proteomes" id="UP001148834"/>
    </source>
</evidence>